<name>A0A1M6ID05_9RHOB</name>
<keyword evidence="1" id="KW-0472">Membrane</keyword>
<keyword evidence="1" id="KW-0812">Transmembrane</keyword>
<dbReference type="Proteomes" id="UP000183982">
    <property type="component" value="Unassembled WGS sequence"/>
</dbReference>
<protein>
    <submittedName>
        <fullName evidence="3">Zc3h12a-like Ribonuclease NYN domain-containing protein</fullName>
    </submittedName>
</protein>
<dbReference type="Pfam" id="PF11977">
    <property type="entry name" value="RNase_Zc3h12a"/>
    <property type="match status" value="1"/>
</dbReference>
<dbReference type="AlphaFoldDB" id="A0A1M6ID05"/>
<dbReference type="OrthoDB" id="5196680at2"/>
<dbReference type="Gene3D" id="3.40.50.11980">
    <property type="match status" value="1"/>
</dbReference>
<dbReference type="EMBL" id="FQZQ01000007">
    <property type="protein sequence ID" value="SHJ32310.1"/>
    <property type="molecule type" value="Genomic_DNA"/>
</dbReference>
<gene>
    <name evidence="3" type="ORF">SAMN05444000_10771</name>
</gene>
<sequence length="189" mass="21245">MIEKSKLFEKARGIPVESTASFTISEIDPFFVLVICVAVAVLIISVAVVVWRFGLRRKWIVVDGSNVLFWDNQSPFLETVRAVLSRLSEAGYSPIVFFDANVGYLVGTCYFSPSELEKHLPVSKARIIVAEKGIPADPLVISKAKRLKARVVTNDRFRDWAGDYPEVQNETFFVRGRMNLGQVDFEIKG</sequence>
<dbReference type="InterPro" id="IPR021869">
    <property type="entry name" value="RNase_Zc3h12_NYN"/>
</dbReference>
<dbReference type="RefSeq" id="WP_083599276.1">
    <property type="nucleotide sequence ID" value="NZ_FQZQ01000007.1"/>
</dbReference>
<feature type="transmembrane region" description="Helical" evidence="1">
    <location>
        <begin position="30"/>
        <end position="51"/>
    </location>
</feature>
<keyword evidence="4" id="KW-1185">Reference proteome</keyword>
<evidence type="ECO:0000313" key="4">
    <source>
        <dbReference type="Proteomes" id="UP000183982"/>
    </source>
</evidence>
<evidence type="ECO:0000256" key="1">
    <source>
        <dbReference type="SAM" id="Phobius"/>
    </source>
</evidence>
<evidence type="ECO:0000259" key="2">
    <source>
        <dbReference type="Pfam" id="PF11977"/>
    </source>
</evidence>
<reference evidence="4" key="1">
    <citation type="submission" date="2016-11" db="EMBL/GenBank/DDBJ databases">
        <authorList>
            <person name="Varghese N."/>
            <person name="Submissions S."/>
        </authorList>
    </citation>
    <scope>NUCLEOTIDE SEQUENCE [LARGE SCALE GENOMIC DNA]</scope>
    <source>
        <strain evidence="4">DSM 100564</strain>
    </source>
</reference>
<evidence type="ECO:0000313" key="3">
    <source>
        <dbReference type="EMBL" id="SHJ32310.1"/>
    </source>
</evidence>
<proteinExistence type="predicted"/>
<organism evidence="3 4">
    <name type="scientific">Shimia gijangensis</name>
    <dbReference type="NCBI Taxonomy" id="1470563"/>
    <lineage>
        <taxon>Bacteria</taxon>
        <taxon>Pseudomonadati</taxon>
        <taxon>Pseudomonadota</taxon>
        <taxon>Alphaproteobacteria</taxon>
        <taxon>Rhodobacterales</taxon>
        <taxon>Roseobacteraceae</taxon>
    </lineage>
</organism>
<feature type="domain" description="RNase NYN" evidence="2">
    <location>
        <begin position="57"/>
        <end position="168"/>
    </location>
</feature>
<keyword evidence="1" id="KW-1133">Transmembrane helix</keyword>
<accession>A0A1M6ID05</accession>